<dbReference type="InterPro" id="IPR036856">
    <property type="entry name" value="Ald_Oxase/Xan_DH_a/b_sf"/>
</dbReference>
<proteinExistence type="predicted"/>
<gene>
    <name evidence="4" type="ORF">ciss_16160</name>
</gene>
<dbReference type="Proteomes" id="UP000187338">
    <property type="component" value="Unassembled WGS sequence"/>
</dbReference>
<evidence type="ECO:0000256" key="1">
    <source>
        <dbReference type="ARBA" id="ARBA00022505"/>
    </source>
</evidence>
<evidence type="ECO:0000313" key="5">
    <source>
        <dbReference type="Proteomes" id="UP000187338"/>
    </source>
</evidence>
<name>A0A1L8D3D5_9THEO</name>
<dbReference type="InterPro" id="IPR008274">
    <property type="entry name" value="AldOxase/xan_DH_MoCoBD1"/>
</dbReference>
<protein>
    <recommendedName>
        <fullName evidence="3">Aldehyde oxidase/xanthine dehydrogenase a/b hammerhead domain-containing protein</fullName>
    </recommendedName>
</protein>
<dbReference type="GO" id="GO:0005506">
    <property type="term" value="F:iron ion binding"/>
    <property type="evidence" value="ECO:0007669"/>
    <property type="project" value="InterPro"/>
</dbReference>
<dbReference type="Pfam" id="PF01315">
    <property type="entry name" value="Ald_Xan_dh_C"/>
    <property type="match status" value="1"/>
</dbReference>
<dbReference type="Gene3D" id="3.30.365.10">
    <property type="entry name" value="Aldehyde oxidase/xanthine dehydrogenase, molybdopterin binding domain"/>
    <property type="match status" value="4"/>
</dbReference>
<dbReference type="SUPFAM" id="SSF54665">
    <property type="entry name" value="CO dehydrogenase molybdoprotein N-domain-like"/>
    <property type="match status" value="1"/>
</dbReference>
<reference evidence="5" key="1">
    <citation type="submission" date="2016-12" db="EMBL/GenBank/DDBJ databases">
        <title>Draft Genome Sequences od Carboxydothermus pertinax and islandicus, Hydrogenogenic Carboxydotrophic Bacteria.</title>
        <authorList>
            <person name="Fukuyama Y."/>
            <person name="Ohmae K."/>
            <person name="Yoneda Y."/>
            <person name="Yoshida T."/>
            <person name="Sako Y."/>
        </authorList>
    </citation>
    <scope>NUCLEOTIDE SEQUENCE [LARGE SCALE GENOMIC DNA]</scope>
    <source>
        <strain evidence="5">SET</strain>
    </source>
</reference>
<dbReference type="InterPro" id="IPR016208">
    <property type="entry name" value="Ald_Oxase/xanthine_DH-like"/>
</dbReference>
<keyword evidence="2" id="KW-0560">Oxidoreductase</keyword>
<dbReference type="InterPro" id="IPR000674">
    <property type="entry name" value="Ald_Oxase/Xan_DH_a/b"/>
</dbReference>
<feature type="domain" description="Aldehyde oxidase/xanthine dehydrogenase a/b hammerhead" evidence="3">
    <location>
        <begin position="22"/>
        <end position="126"/>
    </location>
</feature>
<evidence type="ECO:0000256" key="2">
    <source>
        <dbReference type="ARBA" id="ARBA00023002"/>
    </source>
</evidence>
<comment type="caution">
    <text evidence="4">The sequence shown here is derived from an EMBL/GenBank/DDBJ whole genome shotgun (WGS) entry which is preliminary data.</text>
</comment>
<dbReference type="InterPro" id="IPR037165">
    <property type="entry name" value="AldOxase/xan_DH_Mopterin-bd_sf"/>
</dbReference>
<dbReference type="Gene3D" id="3.90.1170.50">
    <property type="entry name" value="Aldehyde oxidase/xanthine dehydrogenase, a/b hammerhead"/>
    <property type="match status" value="1"/>
</dbReference>
<dbReference type="PANTHER" id="PTHR11908:SF132">
    <property type="entry name" value="ALDEHYDE OXIDASE 1-RELATED"/>
    <property type="match status" value="1"/>
</dbReference>
<dbReference type="EMBL" id="BDJL01000055">
    <property type="protein sequence ID" value="GAV25683.1"/>
    <property type="molecule type" value="Genomic_DNA"/>
</dbReference>
<evidence type="ECO:0000259" key="3">
    <source>
        <dbReference type="SMART" id="SM01008"/>
    </source>
</evidence>
<sequence length="779" mass="85429">MIKKESYIGKSVKRKDGPEKVTGSAKYVGDLKFGSMLYAKILRSKYAHAKIIRIDTSKAEKLPGVKAVVTGKDFPQRMGLYLLDRTPYAVDKVRYYGEPVAGVAAVSEEIAQKAIELIEVEYEELPAVLDPREGMKEGAPLIHPDLKNYEHVPAIYPKPDTNISNHFKIRKGNVEEGFAKSDYIFEGEYYVPQIQHTPIETHTAIVMCDSTGKFTIWSSNQSPNAVRKILSHSLKIPMTKIRVLGPYCGGGFGAKAGVNIEAPLIPLALKLRNKPIKYVTTREEEFRDTFVRQGMYAKIKTGVTKEGRIVAQELEMVWDAGAYNEYGVNITRAAGYSSAGVYDIPYMKTDSYCVYTNKPNGGPLRGFGMSEMHWAIEQHMDMIAHKLGMDPIEFRLKNIQRDGSTNATGQVLKDVGIEKCILRAKELIGWEEIKGEPKPELSSGKVRAKGLACMIKAPAMPNNAASSAIVKFNDDGTVALLITAQEIGQGAFTALAQICAEELGVPEDWIKVSQPDTDYTAYEWQTVASRITYSAGNAVIRAARDAKRQLLEMGAKHFGVPLEELDVYDGYVYVVADPARKIAVKDIALGLTLPDGSGWGGPVIGKGVFIPEGVVSFDKETGQSPKGVSHWTYGVQAVDIEVDVDTGKIDVKKVVAVYDIGKVINPDLAKAQTEGGIIQGLSTALFEEMKFDEKGKLLNPSFVDYKIATAAELPEMIIDFIETPLEDGPYGARGFGEHVMVPTAPAIANALYNALGIRINTLPLTAEKVRKAIKEKYGI</sequence>
<evidence type="ECO:0000313" key="4">
    <source>
        <dbReference type="EMBL" id="GAV25683.1"/>
    </source>
</evidence>
<dbReference type="RefSeq" id="WP_201787787.1">
    <property type="nucleotide sequence ID" value="NZ_BDJL01000055.1"/>
</dbReference>
<dbReference type="AlphaFoldDB" id="A0A1L8D3D5"/>
<organism evidence="4 5">
    <name type="scientific">Carboxydothermus islandicus</name>
    <dbReference type="NCBI Taxonomy" id="661089"/>
    <lineage>
        <taxon>Bacteria</taxon>
        <taxon>Bacillati</taxon>
        <taxon>Bacillota</taxon>
        <taxon>Clostridia</taxon>
        <taxon>Thermoanaerobacterales</taxon>
        <taxon>Thermoanaerobacteraceae</taxon>
        <taxon>Carboxydothermus</taxon>
    </lineage>
</organism>
<dbReference type="GO" id="GO:0016491">
    <property type="term" value="F:oxidoreductase activity"/>
    <property type="evidence" value="ECO:0007669"/>
    <property type="project" value="UniProtKB-KW"/>
</dbReference>
<dbReference type="PANTHER" id="PTHR11908">
    <property type="entry name" value="XANTHINE DEHYDROGENASE"/>
    <property type="match status" value="1"/>
</dbReference>
<dbReference type="SMART" id="SM01008">
    <property type="entry name" value="Ald_Xan_dh_C"/>
    <property type="match status" value="1"/>
</dbReference>
<keyword evidence="5" id="KW-1185">Reference proteome</keyword>
<dbReference type="Pfam" id="PF20256">
    <property type="entry name" value="MoCoBD_2"/>
    <property type="match status" value="1"/>
</dbReference>
<dbReference type="STRING" id="661089.ciss_16160"/>
<dbReference type="InterPro" id="IPR046867">
    <property type="entry name" value="AldOxase/xan_DH_MoCoBD2"/>
</dbReference>
<dbReference type="SUPFAM" id="SSF56003">
    <property type="entry name" value="Molybdenum cofactor-binding domain"/>
    <property type="match status" value="1"/>
</dbReference>
<dbReference type="Pfam" id="PF02738">
    <property type="entry name" value="MoCoBD_1"/>
    <property type="match status" value="1"/>
</dbReference>
<keyword evidence="1" id="KW-0500">Molybdenum</keyword>
<accession>A0A1L8D3D5</accession>